<comment type="caution">
    <text evidence="2">The sequence shown here is derived from an EMBL/GenBank/DDBJ whole genome shotgun (WGS) entry which is preliminary data.</text>
</comment>
<dbReference type="Proteomes" id="UP000224567">
    <property type="component" value="Unassembled WGS sequence"/>
</dbReference>
<gene>
    <name evidence="2" type="ORF">CQW23_12699</name>
</gene>
<dbReference type="AlphaFoldDB" id="A0A2G2WTI1"/>
<reference evidence="3" key="2">
    <citation type="journal article" date="2017" name="J. Anim. Genet.">
        <title>Multiple reference genome sequences of hot pepper reveal the massive evolution of plant disease resistance genes by retroduplication.</title>
        <authorList>
            <person name="Kim S."/>
            <person name="Park J."/>
            <person name="Yeom S.-I."/>
            <person name="Kim Y.-M."/>
            <person name="Seo E."/>
            <person name="Kim K.-T."/>
            <person name="Kim M.-S."/>
            <person name="Lee J.M."/>
            <person name="Cheong K."/>
            <person name="Shin H.-S."/>
            <person name="Kim S.-B."/>
            <person name="Han K."/>
            <person name="Lee J."/>
            <person name="Park M."/>
            <person name="Lee H.-A."/>
            <person name="Lee H.-Y."/>
            <person name="Lee Y."/>
            <person name="Oh S."/>
            <person name="Lee J.H."/>
            <person name="Choi E."/>
            <person name="Choi E."/>
            <person name="Lee S.E."/>
            <person name="Jeon J."/>
            <person name="Kim H."/>
            <person name="Choi G."/>
            <person name="Song H."/>
            <person name="Lee J."/>
            <person name="Lee S.-C."/>
            <person name="Kwon J.-K."/>
            <person name="Lee H.-Y."/>
            <person name="Koo N."/>
            <person name="Hong Y."/>
            <person name="Kim R.W."/>
            <person name="Kang W.-H."/>
            <person name="Huh J.H."/>
            <person name="Kang B.-C."/>
            <person name="Yang T.-J."/>
            <person name="Lee Y.-H."/>
            <person name="Bennetzen J.L."/>
            <person name="Choi D."/>
        </authorList>
    </citation>
    <scope>NUCLEOTIDE SEQUENCE [LARGE SCALE GENOMIC DNA]</scope>
    <source>
        <strain evidence="3">cv. PBC81</strain>
    </source>
</reference>
<keyword evidence="3" id="KW-1185">Reference proteome</keyword>
<protein>
    <recommendedName>
        <fullName evidence="1">Transposase-associated domain-containing protein</fullName>
    </recommendedName>
</protein>
<dbReference type="EMBL" id="MLFT02000005">
    <property type="protein sequence ID" value="PHT48491.1"/>
    <property type="molecule type" value="Genomic_DNA"/>
</dbReference>
<sequence>MDTILAHLDAITREIAKANVGLDKLGSDMSTILERMPILMAFFRKHWTPPVGIILGNLKMDKSWMRCTDTSSDVYIKGVDNFLQFAFKHSEVDGEIPCPCTLCNNVLNGSRADVRED</sequence>
<reference evidence="2 3" key="1">
    <citation type="journal article" date="2017" name="Genome Biol.">
        <title>New reference genome sequences of hot pepper reveal the massive evolution of plant disease-resistance genes by retroduplication.</title>
        <authorList>
            <person name="Kim S."/>
            <person name="Park J."/>
            <person name="Yeom S.I."/>
            <person name="Kim Y.M."/>
            <person name="Seo E."/>
            <person name="Kim K.T."/>
            <person name="Kim M.S."/>
            <person name="Lee J.M."/>
            <person name="Cheong K."/>
            <person name="Shin H.S."/>
            <person name="Kim S.B."/>
            <person name="Han K."/>
            <person name="Lee J."/>
            <person name="Park M."/>
            <person name="Lee H.A."/>
            <person name="Lee H.Y."/>
            <person name="Lee Y."/>
            <person name="Oh S."/>
            <person name="Lee J.H."/>
            <person name="Choi E."/>
            <person name="Choi E."/>
            <person name="Lee S.E."/>
            <person name="Jeon J."/>
            <person name="Kim H."/>
            <person name="Choi G."/>
            <person name="Song H."/>
            <person name="Lee J."/>
            <person name="Lee S.C."/>
            <person name="Kwon J.K."/>
            <person name="Lee H.Y."/>
            <person name="Koo N."/>
            <person name="Hong Y."/>
            <person name="Kim R.W."/>
            <person name="Kang W.H."/>
            <person name="Huh J.H."/>
            <person name="Kang B.C."/>
            <person name="Yang T.J."/>
            <person name="Lee Y.H."/>
            <person name="Bennetzen J.L."/>
            <person name="Choi D."/>
        </authorList>
    </citation>
    <scope>NUCLEOTIDE SEQUENCE [LARGE SCALE GENOMIC DNA]</scope>
    <source>
        <strain evidence="3">cv. PBC81</strain>
    </source>
</reference>
<name>A0A2G2WTI1_CAPBA</name>
<dbReference type="OrthoDB" id="694740at2759"/>
<dbReference type="Pfam" id="PF13963">
    <property type="entry name" value="Transpos_assoc"/>
    <property type="match status" value="1"/>
</dbReference>
<organism evidence="2 3">
    <name type="scientific">Capsicum baccatum</name>
    <name type="common">Peruvian pepper</name>
    <dbReference type="NCBI Taxonomy" id="33114"/>
    <lineage>
        <taxon>Eukaryota</taxon>
        <taxon>Viridiplantae</taxon>
        <taxon>Streptophyta</taxon>
        <taxon>Embryophyta</taxon>
        <taxon>Tracheophyta</taxon>
        <taxon>Spermatophyta</taxon>
        <taxon>Magnoliopsida</taxon>
        <taxon>eudicotyledons</taxon>
        <taxon>Gunneridae</taxon>
        <taxon>Pentapetalae</taxon>
        <taxon>asterids</taxon>
        <taxon>lamiids</taxon>
        <taxon>Solanales</taxon>
        <taxon>Solanaceae</taxon>
        <taxon>Solanoideae</taxon>
        <taxon>Capsiceae</taxon>
        <taxon>Capsicum</taxon>
    </lineage>
</organism>
<accession>A0A2G2WTI1</accession>
<dbReference type="STRING" id="33114.A0A2G2WTI1"/>
<evidence type="ECO:0000313" key="2">
    <source>
        <dbReference type="EMBL" id="PHT48491.1"/>
    </source>
</evidence>
<proteinExistence type="predicted"/>
<feature type="domain" description="Transposase-associated" evidence="1">
    <location>
        <begin position="62"/>
        <end position="116"/>
    </location>
</feature>
<dbReference type="InterPro" id="IPR029480">
    <property type="entry name" value="Transpos_assoc"/>
</dbReference>
<evidence type="ECO:0000313" key="3">
    <source>
        <dbReference type="Proteomes" id="UP000224567"/>
    </source>
</evidence>
<evidence type="ECO:0000259" key="1">
    <source>
        <dbReference type="Pfam" id="PF13963"/>
    </source>
</evidence>